<reference evidence="9" key="1">
    <citation type="submission" date="2011-05" db="EMBL/GenBank/DDBJ databases">
        <title>The genome sequence of Vittaforma corneae strain ATCC 50505.</title>
        <authorList>
            <consortium name="The Broad Institute Genome Sequencing Platform"/>
            <person name="Cuomo C."/>
            <person name="Didier E."/>
            <person name="Bowers L."/>
            <person name="Young S.K."/>
            <person name="Zeng Q."/>
            <person name="Gargeya S."/>
            <person name="Fitzgerald M."/>
            <person name="Haas B."/>
            <person name="Abouelleil A."/>
            <person name="Alvarado L."/>
            <person name="Arachchi H.M."/>
            <person name="Berlin A."/>
            <person name="Chapman S.B."/>
            <person name="Gearin G."/>
            <person name="Goldberg J."/>
            <person name="Griggs A."/>
            <person name="Gujja S."/>
            <person name="Hansen M."/>
            <person name="Heiman D."/>
            <person name="Howarth C."/>
            <person name="Larimer J."/>
            <person name="Lui A."/>
            <person name="MacDonald P.J.P."/>
            <person name="McCowen C."/>
            <person name="Montmayeur A."/>
            <person name="Murphy C."/>
            <person name="Neiman D."/>
            <person name="Pearson M."/>
            <person name="Priest M."/>
            <person name="Roberts A."/>
            <person name="Saif S."/>
            <person name="Shea T."/>
            <person name="Sisk P."/>
            <person name="Stolte C."/>
            <person name="Sykes S."/>
            <person name="Wortman J."/>
            <person name="Nusbaum C."/>
            <person name="Birren B."/>
        </authorList>
    </citation>
    <scope>NUCLEOTIDE SEQUENCE [LARGE SCALE GENOMIC DNA]</scope>
    <source>
        <strain evidence="9">ATCC 50505</strain>
    </source>
</reference>
<dbReference type="NCBIfam" id="TIGR00231">
    <property type="entry name" value="small_GTP"/>
    <property type="match status" value="1"/>
</dbReference>
<organism evidence="8 9">
    <name type="scientific">Vittaforma corneae (strain ATCC 50505)</name>
    <name type="common">Microsporidian parasite</name>
    <name type="synonym">Nosema corneum</name>
    <dbReference type="NCBI Taxonomy" id="993615"/>
    <lineage>
        <taxon>Eukaryota</taxon>
        <taxon>Fungi</taxon>
        <taxon>Fungi incertae sedis</taxon>
        <taxon>Microsporidia</taxon>
        <taxon>Nosematidae</taxon>
        <taxon>Vittaforma</taxon>
    </lineage>
</organism>
<dbReference type="InterPro" id="IPR050209">
    <property type="entry name" value="Rab_GTPases_membrane_traffic"/>
</dbReference>
<dbReference type="GO" id="GO:0003924">
    <property type="term" value="F:GTPase activity"/>
    <property type="evidence" value="ECO:0007669"/>
    <property type="project" value="InterPro"/>
</dbReference>
<evidence type="ECO:0000256" key="3">
    <source>
        <dbReference type="ARBA" id="ARBA00022741"/>
    </source>
</evidence>
<protein>
    <submittedName>
        <fullName evidence="8">Small GTP-binding protein domain protein</fullName>
    </submittedName>
</protein>
<dbReference type="PRINTS" id="PR00449">
    <property type="entry name" value="RASTRNSFRMNG"/>
</dbReference>
<keyword evidence="3" id="KW-0547">Nucleotide-binding</keyword>
<comment type="subcellular location">
    <subcellularLocation>
        <location evidence="1">Membrane</location>
        <topology evidence="1">Lipid-anchor</topology>
    </subcellularLocation>
</comment>
<accession>L2GNC2</accession>
<dbReference type="GO" id="GO:0005525">
    <property type="term" value="F:GTP binding"/>
    <property type="evidence" value="ECO:0007669"/>
    <property type="project" value="UniProtKB-KW"/>
</dbReference>
<dbReference type="SMART" id="SM00175">
    <property type="entry name" value="RAB"/>
    <property type="match status" value="1"/>
</dbReference>
<dbReference type="InParanoid" id="L2GNC2"/>
<dbReference type="GO" id="GO:0016020">
    <property type="term" value="C:membrane"/>
    <property type="evidence" value="ECO:0007669"/>
    <property type="project" value="UniProtKB-SubCell"/>
</dbReference>
<evidence type="ECO:0000256" key="5">
    <source>
        <dbReference type="ARBA" id="ARBA00023136"/>
    </source>
</evidence>
<keyword evidence="5" id="KW-0472">Membrane</keyword>
<keyword evidence="9" id="KW-1185">Reference proteome</keyword>
<dbReference type="FunFam" id="3.40.50.300:FF:000274">
    <property type="entry name" value="ras-related protein RABA5a"/>
    <property type="match status" value="1"/>
</dbReference>
<dbReference type="OrthoDB" id="9989112at2759"/>
<dbReference type="SMART" id="SM00174">
    <property type="entry name" value="RHO"/>
    <property type="match status" value="1"/>
</dbReference>
<keyword evidence="7" id="KW-0636">Prenylation</keyword>
<dbReference type="HOGENOM" id="CLU_041217_23_2_1"/>
<dbReference type="SMART" id="SM00173">
    <property type="entry name" value="RAS"/>
    <property type="match status" value="1"/>
</dbReference>
<dbReference type="Pfam" id="PF00071">
    <property type="entry name" value="Ras"/>
    <property type="match status" value="1"/>
</dbReference>
<dbReference type="RefSeq" id="XP_007603949.1">
    <property type="nucleotide sequence ID" value="XM_007603887.1"/>
</dbReference>
<keyword evidence="6" id="KW-0449">Lipoprotein</keyword>
<dbReference type="InterPro" id="IPR001806">
    <property type="entry name" value="Small_GTPase"/>
</dbReference>
<evidence type="ECO:0000313" key="9">
    <source>
        <dbReference type="Proteomes" id="UP000011082"/>
    </source>
</evidence>
<evidence type="ECO:0000256" key="2">
    <source>
        <dbReference type="ARBA" id="ARBA00006270"/>
    </source>
</evidence>
<dbReference type="Gene3D" id="3.40.50.300">
    <property type="entry name" value="P-loop containing nucleotide triphosphate hydrolases"/>
    <property type="match status" value="1"/>
</dbReference>
<dbReference type="EMBL" id="JH370132">
    <property type="protein sequence ID" value="ELA42398.1"/>
    <property type="molecule type" value="Genomic_DNA"/>
</dbReference>
<dbReference type="PANTHER" id="PTHR47979">
    <property type="entry name" value="DRAB11-RELATED"/>
    <property type="match status" value="1"/>
</dbReference>
<dbReference type="SUPFAM" id="SSF52540">
    <property type="entry name" value="P-loop containing nucleoside triphosphate hydrolases"/>
    <property type="match status" value="1"/>
</dbReference>
<dbReference type="SMART" id="SM00176">
    <property type="entry name" value="RAN"/>
    <property type="match status" value="1"/>
</dbReference>
<name>L2GNC2_VITCO</name>
<sequence length="211" mass="23909">MKDEAQERFDYLFKIVIIGDANVGKTNIISRLVRDEFIEHSKSTIGVDFATKTFKFGSSSIKVQLWDTAGQERYHALISAYYRGSSGAVIVYDVTNKPSFEHSYTSWLNNLESSTKESIPKMLLGNKIDLRDQVEVSRADGERAALERNMAFFETSALLGDNIHIAFESFIKKIFEKETTKEIASSKKLLDESKVKRSNLAAKSKRKSRCC</sequence>
<dbReference type="STRING" id="993615.L2GNC2"/>
<dbReference type="InterPro" id="IPR027417">
    <property type="entry name" value="P-loop_NTPase"/>
</dbReference>
<dbReference type="InterPro" id="IPR005225">
    <property type="entry name" value="Small_GTP-bd"/>
</dbReference>
<dbReference type="AlphaFoldDB" id="L2GNC2"/>
<dbReference type="PROSITE" id="PS51419">
    <property type="entry name" value="RAB"/>
    <property type="match status" value="1"/>
</dbReference>
<gene>
    <name evidence="8" type="ORF">VICG_00497</name>
</gene>
<dbReference type="VEuPathDB" id="MicrosporidiaDB:VICG_00497"/>
<evidence type="ECO:0000256" key="1">
    <source>
        <dbReference type="ARBA" id="ARBA00004635"/>
    </source>
</evidence>
<proteinExistence type="inferred from homology"/>
<evidence type="ECO:0000313" key="8">
    <source>
        <dbReference type="EMBL" id="ELA42398.1"/>
    </source>
</evidence>
<dbReference type="PROSITE" id="PS51420">
    <property type="entry name" value="RHO"/>
    <property type="match status" value="1"/>
</dbReference>
<keyword evidence="4" id="KW-0342">GTP-binding</keyword>
<comment type="similarity">
    <text evidence="2">Belongs to the small GTPase superfamily. Rab family.</text>
</comment>
<dbReference type="GeneID" id="19881214"/>
<dbReference type="OMA" id="EMLFFET"/>
<dbReference type="FunCoup" id="L2GNC2">
    <property type="interactions" value="158"/>
</dbReference>
<dbReference type="SMART" id="SM00177">
    <property type="entry name" value="ARF"/>
    <property type="match status" value="1"/>
</dbReference>
<evidence type="ECO:0000256" key="7">
    <source>
        <dbReference type="ARBA" id="ARBA00023289"/>
    </source>
</evidence>
<evidence type="ECO:0000256" key="4">
    <source>
        <dbReference type="ARBA" id="ARBA00023134"/>
    </source>
</evidence>
<dbReference type="Proteomes" id="UP000011082">
    <property type="component" value="Unassembled WGS sequence"/>
</dbReference>
<dbReference type="PROSITE" id="PS51421">
    <property type="entry name" value="RAS"/>
    <property type="match status" value="1"/>
</dbReference>
<evidence type="ECO:0000256" key="6">
    <source>
        <dbReference type="ARBA" id="ARBA00023288"/>
    </source>
</evidence>